<dbReference type="InterPro" id="IPR036770">
    <property type="entry name" value="Ankyrin_rpt-contain_sf"/>
</dbReference>
<accession>A0A818U775</accession>
<dbReference type="Gene3D" id="1.25.40.20">
    <property type="entry name" value="Ankyrin repeat-containing domain"/>
    <property type="match status" value="1"/>
</dbReference>
<evidence type="ECO:0000313" key="1">
    <source>
        <dbReference type="EMBL" id="CAF3687673.1"/>
    </source>
</evidence>
<gene>
    <name evidence="1" type="ORF">JBS370_LOCUS8635</name>
</gene>
<protein>
    <recommendedName>
        <fullName evidence="3">Ankyrin repeat protein</fullName>
    </recommendedName>
</protein>
<comment type="caution">
    <text evidence="1">The sequence shown here is derived from an EMBL/GenBank/DDBJ whole genome shotgun (WGS) entry which is preliminary data.</text>
</comment>
<evidence type="ECO:0008006" key="3">
    <source>
        <dbReference type="Google" id="ProtNLM"/>
    </source>
</evidence>
<proteinExistence type="predicted"/>
<evidence type="ECO:0000313" key="2">
    <source>
        <dbReference type="Proteomes" id="UP000663836"/>
    </source>
</evidence>
<name>A0A818U775_9BILA</name>
<dbReference type="AlphaFoldDB" id="A0A818U775"/>
<dbReference type="Proteomes" id="UP000663836">
    <property type="component" value="Unassembled WGS sequence"/>
</dbReference>
<dbReference type="SUPFAM" id="SSF48403">
    <property type="entry name" value="Ankyrin repeat"/>
    <property type="match status" value="1"/>
</dbReference>
<sequence length="235" mass="27242">MIMIIKKENYEIAWNEDLSLVKEFITNYANFKDKLGLSGTTLLYLASIIKHMYVVKYLVETANYSINVQNGQDLEKSLLTLRSISLKNTDFNLSAASSALRGTCFNEYLNVEHSVDYSIKNQTDETPMMNEQYHAHITEFFRNLIVSEYSTNLNIFREKKQCIVDCILKYKSFHDNIWYSFSVIESNELHQSLIVKSDEQFQYEILLKVFTGVCTVSTIEFLRSGRNSNPENNVA</sequence>
<organism evidence="1 2">
    <name type="scientific">Rotaria sordida</name>
    <dbReference type="NCBI Taxonomy" id="392033"/>
    <lineage>
        <taxon>Eukaryota</taxon>
        <taxon>Metazoa</taxon>
        <taxon>Spiralia</taxon>
        <taxon>Gnathifera</taxon>
        <taxon>Rotifera</taxon>
        <taxon>Eurotatoria</taxon>
        <taxon>Bdelloidea</taxon>
        <taxon>Philodinida</taxon>
        <taxon>Philodinidae</taxon>
        <taxon>Rotaria</taxon>
    </lineage>
</organism>
<dbReference type="EMBL" id="CAJOBD010000555">
    <property type="protein sequence ID" value="CAF3687673.1"/>
    <property type="molecule type" value="Genomic_DNA"/>
</dbReference>
<reference evidence="1" key="1">
    <citation type="submission" date="2021-02" db="EMBL/GenBank/DDBJ databases">
        <authorList>
            <person name="Nowell W R."/>
        </authorList>
    </citation>
    <scope>NUCLEOTIDE SEQUENCE</scope>
</reference>